<evidence type="ECO:0000313" key="6">
    <source>
        <dbReference type="EMBL" id="KAK2147290.1"/>
    </source>
</evidence>
<reference evidence="6" key="1">
    <citation type="journal article" date="2023" name="Mol. Biol. Evol.">
        <title>Third-Generation Sequencing Reveals the Adaptive Role of the Epigenome in Three Deep-Sea Polychaetes.</title>
        <authorList>
            <person name="Perez M."/>
            <person name="Aroh O."/>
            <person name="Sun Y."/>
            <person name="Lan Y."/>
            <person name="Juniper S.K."/>
            <person name="Young C.R."/>
            <person name="Angers B."/>
            <person name="Qian P.Y."/>
        </authorList>
    </citation>
    <scope>NUCLEOTIDE SEQUENCE</scope>
    <source>
        <strain evidence="6">P08H-3</strain>
    </source>
</reference>
<dbReference type="AlphaFoldDB" id="A0AAD9J7U7"/>
<comment type="caution">
    <text evidence="6">The sequence shown here is derived from an EMBL/GenBank/DDBJ whole genome shotgun (WGS) entry which is preliminary data.</text>
</comment>
<dbReference type="InterPro" id="IPR051188">
    <property type="entry name" value="PHD-type_Zinc_Finger"/>
</dbReference>
<dbReference type="Gene3D" id="3.30.40.10">
    <property type="entry name" value="Zinc/RING finger domain, C3HC4 (zinc finger)"/>
    <property type="match status" value="1"/>
</dbReference>
<dbReference type="InterPro" id="IPR019786">
    <property type="entry name" value="Zinc_finger_PHD-type_CS"/>
</dbReference>
<evidence type="ECO:0000256" key="2">
    <source>
        <dbReference type="ARBA" id="ARBA00022771"/>
    </source>
</evidence>
<dbReference type="GO" id="GO:0005634">
    <property type="term" value="C:nucleus"/>
    <property type="evidence" value="ECO:0007669"/>
    <property type="project" value="TreeGrafter"/>
</dbReference>
<dbReference type="SUPFAM" id="SSF57903">
    <property type="entry name" value="FYVE/PHD zinc finger"/>
    <property type="match status" value="1"/>
</dbReference>
<accession>A0AAD9J7U7</accession>
<dbReference type="PANTHER" id="PTHR12420:SF42">
    <property type="entry name" value="G2_M PHASE-SPECIFIC E3 UBIQUITIN-PROTEIN LIGASE"/>
    <property type="match status" value="1"/>
</dbReference>
<evidence type="ECO:0000259" key="5">
    <source>
        <dbReference type="Pfam" id="PF26054"/>
    </source>
</evidence>
<dbReference type="EMBL" id="JAODUP010000561">
    <property type="protein sequence ID" value="KAK2147290.1"/>
    <property type="molecule type" value="Genomic_DNA"/>
</dbReference>
<dbReference type="PANTHER" id="PTHR12420">
    <property type="entry name" value="PHD FINGER PROTEIN"/>
    <property type="match status" value="1"/>
</dbReference>
<feature type="domain" description="PHF7/G2E3-like PHD zinc finger" evidence="5">
    <location>
        <begin position="127"/>
        <end position="162"/>
    </location>
</feature>
<proteinExistence type="predicted"/>
<dbReference type="InterPro" id="IPR013083">
    <property type="entry name" value="Znf_RING/FYVE/PHD"/>
</dbReference>
<sequence length="612" mass="67981">MVHVEDTHGDNLHTVSWQTINQQFADLAGNMLALIDVVLCIPATSVEAEQGFSVMKRLFASGLSQNGSSDKEGIMGFLPHDIMKEVRRAARLNHAVSSGLHFFRCPLCNDKDIFQKEMLKFGIYIPDHKWEVVLCDWCGSSGTHIACSRLKGPSDDWICKDCFQICGKDKTKGKKKADSCPKVVERPKSRPSIDHTPSNSKKRQRSKLDSFGEGRKSRKRSRLVTERKDVGRSVLQRRYSQWMNEEQSNSENADQPDHLRFSDEAAAECRSHPSPTVPRWYRRLMSEDILTGKNLGVKYLEQYHELFGPQISDHVVLGSRLNDWTPEERKLGYQAQLHLTKMTHDTIVKAKAALSRRARKTVGYHQICIEQAFSRKNDIKNNTKDGANQRRSGTISDCVRNVFSKFTKGLKTDAALLNSDAPILMNGGRDVVKPDSAIIMDAKNEAVKHSGAMVDCIKEAVVSESAVQMVAPGGKPSAAEFADVPCNIAAAEADNSSSTGVNAGAMIQSANVPDIDLEAGDKAHFAGSEVLATVTNTLCGSVKRAIIRLHPTGLSPAKKHVNVKPMKRSLSYPEFVNKYFETSHPSVLAKVMYYQDYLRKGLLPDFLNSTAY</sequence>
<keyword evidence="3" id="KW-0862">Zinc</keyword>
<organism evidence="6 7">
    <name type="scientific">Paralvinella palmiformis</name>
    <dbReference type="NCBI Taxonomy" id="53620"/>
    <lineage>
        <taxon>Eukaryota</taxon>
        <taxon>Metazoa</taxon>
        <taxon>Spiralia</taxon>
        <taxon>Lophotrochozoa</taxon>
        <taxon>Annelida</taxon>
        <taxon>Polychaeta</taxon>
        <taxon>Sedentaria</taxon>
        <taxon>Canalipalpata</taxon>
        <taxon>Terebellida</taxon>
        <taxon>Terebelliformia</taxon>
        <taxon>Alvinellidae</taxon>
        <taxon>Paralvinella</taxon>
    </lineage>
</organism>
<dbReference type="Pfam" id="PF26054">
    <property type="entry name" value="PHD_G2E3"/>
    <property type="match status" value="1"/>
</dbReference>
<evidence type="ECO:0000256" key="1">
    <source>
        <dbReference type="ARBA" id="ARBA00022723"/>
    </source>
</evidence>
<evidence type="ECO:0000313" key="7">
    <source>
        <dbReference type="Proteomes" id="UP001208570"/>
    </source>
</evidence>
<evidence type="ECO:0000256" key="3">
    <source>
        <dbReference type="ARBA" id="ARBA00022833"/>
    </source>
</evidence>
<gene>
    <name evidence="6" type="ORF">LSH36_561g02059</name>
</gene>
<name>A0AAD9J7U7_9ANNE</name>
<feature type="compositionally biased region" description="Basic and acidic residues" evidence="4">
    <location>
        <begin position="206"/>
        <end position="215"/>
    </location>
</feature>
<keyword evidence="1" id="KW-0479">Metal-binding</keyword>
<dbReference type="GO" id="GO:0008270">
    <property type="term" value="F:zinc ion binding"/>
    <property type="evidence" value="ECO:0007669"/>
    <property type="project" value="UniProtKB-KW"/>
</dbReference>
<dbReference type="Proteomes" id="UP001208570">
    <property type="component" value="Unassembled WGS sequence"/>
</dbReference>
<protein>
    <recommendedName>
        <fullName evidence="5">PHF7/G2E3-like PHD zinc finger domain-containing protein</fullName>
    </recommendedName>
</protein>
<dbReference type="InterPro" id="IPR059102">
    <property type="entry name" value="PHD_PHF7/G2E3-like"/>
</dbReference>
<keyword evidence="2" id="KW-0863">Zinc-finger</keyword>
<evidence type="ECO:0000256" key="4">
    <source>
        <dbReference type="SAM" id="MobiDB-lite"/>
    </source>
</evidence>
<keyword evidence="7" id="KW-1185">Reference proteome</keyword>
<dbReference type="InterPro" id="IPR011011">
    <property type="entry name" value="Znf_FYVE_PHD"/>
</dbReference>
<dbReference type="PROSITE" id="PS01359">
    <property type="entry name" value="ZF_PHD_1"/>
    <property type="match status" value="1"/>
</dbReference>
<feature type="compositionally biased region" description="Basic and acidic residues" evidence="4">
    <location>
        <begin position="176"/>
        <end position="193"/>
    </location>
</feature>
<feature type="region of interest" description="Disordered" evidence="4">
    <location>
        <begin position="171"/>
        <end position="227"/>
    </location>
</feature>